<protein>
    <submittedName>
        <fullName evidence="1">Uncharacterized protein</fullName>
    </submittedName>
</protein>
<organism evidence="1">
    <name type="scientific">Anguilla anguilla</name>
    <name type="common">European freshwater eel</name>
    <name type="synonym">Muraena anguilla</name>
    <dbReference type="NCBI Taxonomy" id="7936"/>
    <lineage>
        <taxon>Eukaryota</taxon>
        <taxon>Metazoa</taxon>
        <taxon>Chordata</taxon>
        <taxon>Craniata</taxon>
        <taxon>Vertebrata</taxon>
        <taxon>Euteleostomi</taxon>
        <taxon>Actinopterygii</taxon>
        <taxon>Neopterygii</taxon>
        <taxon>Teleostei</taxon>
        <taxon>Anguilliformes</taxon>
        <taxon>Anguillidae</taxon>
        <taxon>Anguilla</taxon>
    </lineage>
</organism>
<proteinExistence type="predicted"/>
<accession>A0A0E9TKI0</accession>
<reference evidence="1" key="1">
    <citation type="submission" date="2014-11" db="EMBL/GenBank/DDBJ databases">
        <authorList>
            <person name="Amaro Gonzalez C."/>
        </authorList>
    </citation>
    <scope>NUCLEOTIDE SEQUENCE</scope>
</reference>
<sequence length="18" mass="2030">MVGILTVIQLTVKLLMRT</sequence>
<evidence type="ECO:0000313" key="1">
    <source>
        <dbReference type="EMBL" id="JAH53972.1"/>
    </source>
</evidence>
<dbReference type="EMBL" id="GBXM01054605">
    <property type="protein sequence ID" value="JAH53972.1"/>
    <property type="molecule type" value="Transcribed_RNA"/>
</dbReference>
<name>A0A0E9TKI0_ANGAN</name>
<dbReference type="AlphaFoldDB" id="A0A0E9TKI0"/>
<reference evidence="1" key="2">
    <citation type="journal article" date="2015" name="Fish Shellfish Immunol.">
        <title>Early steps in the European eel (Anguilla anguilla)-Vibrio vulnificus interaction in the gills: Role of the RtxA13 toxin.</title>
        <authorList>
            <person name="Callol A."/>
            <person name="Pajuelo D."/>
            <person name="Ebbesson L."/>
            <person name="Teles M."/>
            <person name="MacKenzie S."/>
            <person name="Amaro C."/>
        </authorList>
    </citation>
    <scope>NUCLEOTIDE SEQUENCE</scope>
</reference>